<reference evidence="2 3" key="1">
    <citation type="journal article" date="2015" name="Antonie Van Leeuwenhoek">
        <title>Tamlana nanhaiensis sp. nov., isolated from surface seawater collected from the South China Sea.</title>
        <authorList>
            <person name="Liu X."/>
            <person name="Lai Q."/>
            <person name="Du Y."/>
            <person name="Li G."/>
            <person name="Sun F."/>
            <person name="Shao Z."/>
        </authorList>
    </citation>
    <scope>NUCLEOTIDE SEQUENCE [LARGE SCALE GENOMIC DNA]</scope>
    <source>
        <strain evidence="2 3">FHC16</strain>
    </source>
</reference>
<comment type="caution">
    <text evidence="2">The sequence shown here is derived from an EMBL/GenBank/DDBJ whole genome shotgun (WGS) entry which is preliminary data.</text>
</comment>
<organism evidence="2 3">
    <name type="scientific">Neotamlana nanhaiensis</name>
    <dbReference type="NCBI Taxonomy" id="1382798"/>
    <lineage>
        <taxon>Bacteria</taxon>
        <taxon>Pseudomonadati</taxon>
        <taxon>Bacteroidota</taxon>
        <taxon>Flavobacteriia</taxon>
        <taxon>Flavobacteriales</taxon>
        <taxon>Flavobacteriaceae</taxon>
        <taxon>Neotamlana</taxon>
    </lineage>
</organism>
<accession>A0A0D7W778</accession>
<dbReference type="AlphaFoldDB" id="A0A0D7W778"/>
<protein>
    <recommendedName>
        <fullName evidence="4">YbbR-like domain-containing protein</fullName>
    </recommendedName>
</protein>
<keyword evidence="1" id="KW-0472">Membrane</keyword>
<dbReference type="PANTHER" id="PTHR37804:SF1">
    <property type="entry name" value="CDAA REGULATORY PROTEIN CDAR"/>
    <property type="match status" value="1"/>
</dbReference>
<dbReference type="PATRIC" id="fig|1382798.3.peg.386"/>
<gene>
    <name evidence="2" type="ORF">PK35_01910</name>
</gene>
<dbReference type="Proteomes" id="UP000032361">
    <property type="component" value="Unassembled WGS sequence"/>
</dbReference>
<name>A0A0D7W778_9FLAO</name>
<keyword evidence="1" id="KW-0812">Transmembrane</keyword>
<proteinExistence type="predicted"/>
<dbReference type="InterPro" id="IPR053154">
    <property type="entry name" value="c-di-AMP_regulator"/>
</dbReference>
<dbReference type="PANTHER" id="PTHR37804">
    <property type="entry name" value="CDAA REGULATORY PROTEIN CDAR"/>
    <property type="match status" value="1"/>
</dbReference>
<keyword evidence="3" id="KW-1185">Reference proteome</keyword>
<dbReference type="EMBL" id="JTDV01000001">
    <property type="protein sequence ID" value="KJD34563.1"/>
    <property type="molecule type" value="Genomic_DNA"/>
</dbReference>
<keyword evidence="1" id="KW-1133">Transmembrane helix</keyword>
<evidence type="ECO:0000313" key="2">
    <source>
        <dbReference type="EMBL" id="KJD34563.1"/>
    </source>
</evidence>
<evidence type="ECO:0000313" key="3">
    <source>
        <dbReference type="Proteomes" id="UP000032361"/>
    </source>
</evidence>
<dbReference type="STRING" id="1382798.PK35_01910"/>
<sequence>MIKKLKSEIIKSHKNKRINVFFLFLLFALIILIFTKLSKTYTNTLGFTVVKKDIPQEYIILNDSIKLNITLKTHGFKWLSYVFNEPKITIDFTKDVYKKDGVFVWHKSAAYLNSTQFDKEVEILNISPDTLTFKYGINQVKKVPVTTNVQLNFSPGYNSPNAITIVPDSVVVVGPNILVSAINNIETEARTFNDIRSNLNESVKLKLPKNASDLKFSVNTVNFKAEVEKFTEGTLSIPITIINKPKNLELKYFPKTVNVRYNVSLSNYDKITTKDFKVVCDYNKLDKNQTVLVPELVAKPSLVKNAKINRQRVEFILVK</sequence>
<dbReference type="Gene3D" id="2.170.120.40">
    <property type="entry name" value="YbbR-like domain"/>
    <property type="match status" value="1"/>
</dbReference>
<feature type="transmembrane region" description="Helical" evidence="1">
    <location>
        <begin position="20"/>
        <end position="37"/>
    </location>
</feature>
<dbReference type="Gene3D" id="2.170.120.30">
    <property type="match status" value="1"/>
</dbReference>
<evidence type="ECO:0000256" key="1">
    <source>
        <dbReference type="SAM" id="Phobius"/>
    </source>
</evidence>
<evidence type="ECO:0008006" key="4">
    <source>
        <dbReference type="Google" id="ProtNLM"/>
    </source>
</evidence>
<dbReference type="RefSeq" id="WP_044624948.1">
    <property type="nucleotide sequence ID" value="NZ_JTDV01000001.1"/>
</dbReference>